<dbReference type="AlphaFoldDB" id="A0A084H3C4"/>
<protein>
    <recommendedName>
        <fullName evidence="1">UPF0637 protein GS18_0203945</fullName>
    </recommendedName>
</protein>
<evidence type="ECO:0000313" key="2">
    <source>
        <dbReference type="EMBL" id="KEZ54086.1"/>
    </source>
</evidence>
<dbReference type="Pfam" id="PF06335">
    <property type="entry name" value="DUF1054"/>
    <property type="match status" value="1"/>
</dbReference>
<evidence type="ECO:0000313" key="3">
    <source>
        <dbReference type="Proteomes" id="UP000028549"/>
    </source>
</evidence>
<proteinExistence type="inferred from homology"/>
<dbReference type="STRING" id="246786.GS18_0203945"/>
<comment type="caution">
    <text evidence="2">The sequence shown here is derived from an EMBL/GenBank/DDBJ whole genome shotgun (WGS) entry which is preliminary data.</text>
</comment>
<evidence type="ECO:0000256" key="1">
    <source>
        <dbReference type="HAMAP-Rule" id="MF_01851"/>
    </source>
</evidence>
<dbReference type="RefSeq" id="WP_029565554.1">
    <property type="nucleotide sequence ID" value="NZ_JNVC02000001.1"/>
</dbReference>
<accession>A0A084H3C4</accession>
<sequence>MEFKGFTNEDFDVFKIDGLDQRMEALISTVRPKLEVLGEVFAGELSAMTGEEMFSHVAKHARRSVNPPNDTWVAFAGSKRGYKMLPHFQIGLWESHAFAWFAVIYEAPVKEEYGGAIEKNWSKLKKNIPDHYVWSGDHTKPQTLVQKELSSTDFQNLFQRLQNVKKAELLCGIRIDRDDAVKMSGDEFISTVQDAFKTLLPLYKLSQKAAVKS</sequence>
<dbReference type="HAMAP" id="MF_01851">
    <property type="entry name" value="UPF0637"/>
    <property type="match status" value="1"/>
</dbReference>
<dbReference type="InterPro" id="IPR009403">
    <property type="entry name" value="UPF0637"/>
</dbReference>
<dbReference type="Gene3D" id="3.30.930.20">
    <property type="entry name" value="Protein of unknown function DUF1054"/>
    <property type="match status" value="1"/>
</dbReference>
<dbReference type="SUPFAM" id="SSF142913">
    <property type="entry name" value="YktB/PF0168-like"/>
    <property type="match status" value="1"/>
</dbReference>
<dbReference type="Proteomes" id="UP000028549">
    <property type="component" value="Unassembled WGS sequence"/>
</dbReference>
<organism evidence="2 3">
    <name type="scientific">Metabacillus indicus</name>
    <name type="common">Bacillus indicus</name>
    <dbReference type="NCBI Taxonomy" id="246786"/>
    <lineage>
        <taxon>Bacteria</taxon>
        <taxon>Bacillati</taxon>
        <taxon>Bacillota</taxon>
        <taxon>Bacilli</taxon>
        <taxon>Bacillales</taxon>
        <taxon>Bacillaceae</taxon>
        <taxon>Metabacillus</taxon>
    </lineage>
</organism>
<gene>
    <name evidence="2" type="ORF">GS18_0203945</name>
</gene>
<name>A0A084H3C4_METID</name>
<keyword evidence="3" id="KW-1185">Reference proteome</keyword>
<dbReference type="OrthoDB" id="9812818at2"/>
<comment type="similarity">
    <text evidence="1">Belongs to the UPF0637 family.</text>
</comment>
<dbReference type="PIRSF" id="PIRSF021332">
    <property type="entry name" value="DUF1054"/>
    <property type="match status" value="1"/>
</dbReference>
<reference evidence="2 3" key="1">
    <citation type="journal article" date="2005" name="Int. J. Syst. Evol. Microbiol.">
        <title>Bacillus cibi sp. nov., isolated from jeotgal, a traditional Korean fermented seafood.</title>
        <authorList>
            <person name="Yoon J.H."/>
            <person name="Lee C.H."/>
            <person name="Oh T.K."/>
        </authorList>
    </citation>
    <scope>NUCLEOTIDE SEQUENCE [LARGE SCALE GENOMIC DNA]</scope>
    <source>
        <strain evidence="2 3">DSM 16189</strain>
    </source>
</reference>
<dbReference type="InterPro" id="IPR053707">
    <property type="entry name" value="UPF0637_domain_sf"/>
</dbReference>
<dbReference type="EMBL" id="JNVC02000001">
    <property type="protein sequence ID" value="KEZ54086.1"/>
    <property type="molecule type" value="Genomic_DNA"/>
</dbReference>